<comment type="catalytic activity">
    <reaction evidence="10 11">
        <text>L-cysteinyl-[protein] + hexadecanoyl-CoA = S-hexadecanoyl-L-cysteinyl-[protein] + CoA</text>
        <dbReference type="Rhea" id="RHEA:36683"/>
        <dbReference type="Rhea" id="RHEA-COMP:10131"/>
        <dbReference type="Rhea" id="RHEA-COMP:11032"/>
        <dbReference type="ChEBI" id="CHEBI:29950"/>
        <dbReference type="ChEBI" id="CHEBI:57287"/>
        <dbReference type="ChEBI" id="CHEBI:57379"/>
        <dbReference type="ChEBI" id="CHEBI:74151"/>
        <dbReference type="EC" id="2.3.1.225"/>
    </reaction>
</comment>
<feature type="transmembrane region" description="Helical" evidence="11">
    <location>
        <begin position="232"/>
        <end position="252"/>
    </location>
</feature>
<keyword evidence="8 11" id="KW-0012">Acyltransferase</keyword>
<evidence type="ECO:0000256" key="1">
    <source>
        <dbReference type="ARBA" id="ARBA00004141"/>
    </source>
</evidence>
<dbReference type="PROSITE" id="PS50216">
    <property type="entry name" value="DHHC"/>
    <property type="match status" value="1"/>
</dbReference>
<evidence type="ECO:0000256" key="6">
    <source>
        <dbReference type="ARBA" id="ARBA00023139"/>
    </source>
</evidence>
<evidence type="ECO:0000256" key="11">
    <source>
        <dbReference type="RuleBase" id="RU079119"/>
    </source>
</evidence>
<dbReference type="EMBL" id="DF846679">
    <property type="protein sequence ID" value="GAT50812.1"/>
    <property type="molecule type" value="Genomic_DNA"/>
</dbReference>
<dbReference type="InterPro" id="IPR039859">
    <property type="entry name" value="PFA4/ZDH16/20/ERF2-like"/>
</dbReference>
<comment type="subcellular location">
    <subcellularLocation>
        <location evidence="1">Membrane</location>
        <topology evidence="1">Multi-pass membrane protein</topology>
    </subcellularLocation>
</comment>
<dbReference type="Pfam" id="PF01529">
    <property type="entry name" value="DHHC"/>
    <property type="match status" value="1"/>
</dbReference>
<evidence type="ECO:0000256" key="9">
    <source>
        <dbReference type="ARBA" id="ARBA00038298"/>
    </source>
</evidence>
<feature type="transmembrane region" description="Helical" evidence="11">
    <location>
        <begin position="12"/>
        <end position="34"/>
    </location>
</feature>
<evidence type="ECO:0000256" key="5">
    <source>
        <dbReference type="ARBA" id="ARBA00023136"/>
    </source>
</evidence>
<evidence type="ECO:0000256" key="4">
    <source>
        <dbReference type="ARBA" id="ARBA00022989"/>
    </source>
</evidence>
<keyword evidence="6" id="KW-0564">Palmitate</keyword>
<organism evidence="13 14">
    <name type="scientific">Mycena chlorophos</name>
    <name type="common">Agaric fungus</name>
    <name type="synonym">Agaricus chlorophos</name>
    <dbReference type="NCBI Taxonomy" id="658473"/>
    <lineage>
        <taxon>Eukaryota</taxon>
        <taxon>Fungi</taxon>
        <taxon>Dikarya</taxon>
        <taxon>Basidiomycota</taxon>
        <taxon>Agaricomycotina</taxon>
        <taxon>Agaricomycetes</taxon>
        <taxon>Agaricomycetidae</taxon>
        <taxon>Agaricales</taxon>
        <taxon>Marasmiineae</taxon>
        <taxon>Mycenaceae</taxon>
        <taxon>Mycena</taxon>
    </lineage>
</organism>
<keyword evidence="3 11" id="KW-0812">Transmembrane</keyword>
<evidence type="ECO:0000256" key="7">
    <source>
        <dbReference type="ARBA" id="ARBA00023288"/>
    </source>
</evidence>
<evidence type="ECO:0000256" key="8">
    <source>
        <dbReference type="ARBA" id="ARBA00023315"/>
    </source>
</evidence>
<evidence type="ECO:0000259" key="12">
    <source>
        <dbReference type="Pfam" id="PF01529"/>
    </source>
</evidence>
<comment type="domain">
    <text evidence="11">The DHHC domain is required for palmitoyltransferase activity.</text>
</comment>
<reference evidence="13" key="1">
    <citation type="submission" date="2014-09" db="EMBL/GenBank/DDBJ databases">
        <title>Genome sequence of the luminous mushroom Mycena chlorophos for searching fungal bioluminescence genes.</title>
        <authorList>
            <person name="Tanaka Y."/>
            <person name="Kasuga D."/>
            <person name="Oba Y."/>
            <person name="Hase S."/>
            <person name="Sato K."/>
            <person name="Oba Y."/>
            <person name="Sakakibara Y."/>
        </authorList>
    </citation>
    <scope>NUCLEOTIDE SEQUENCE</scope>
</reference>
<comment type="similarity">
    <text evidence="9">Belongs to the DHHC palmitoyltransferase family. PFA5 subfamily.</text>
</comment>
<name>A0ABQ0LJW3_MYCCL</name>
<sequence>MKNRHVESCIQVAIALLIAFSLHLTSVEIGWNWLIQYKRQRFLGGLYIVAVMSLFSILGFLYVALASGRSTHNVARLPMPDIDELTEPYECIDASGSLETCQKCKTWKPPRSHHCSTCGCCRLYFDHHCPWVGNCVTTDRLHLFLGLLLVVPLAYSTSIAPVYRLLIKQAKHALYVSEHDAWAREVWWEWYGSWIFVGGPVGRWIFGIALGIRLAAEEPGPLIEQPNLRTLFVAGIGFIFSCFCLILALWTISDVMLGRTTLDRLQGRRTKTPLRLIYFPDLRKAAALEPDEQLYDLGWKQNLGVVGRRTDGKDAQRSTV</sequence>
<keyword evidence="14" id="KW-1185">Reference proteome</keyword>
<evidence type="ECO:0000256" key="10">
    <source>
        <dbReference type="ARBA" id="ARBA00048048"/>
    </source>
</evidence>
<dbReference type="Proteomes" id="UP000815677">
    <property type="component" value="Unassembled WGS sequence"/>
</dbReference>
<feature type="transmembrane region" description="Helical" evidence="11">
    <location>
        <begin position="46"/>
        <end position="65"/>
    </location>
</feature>
<dbReference type="PANTHER" id="PTHR22883">
    <property type="entry name" value="ZINC FINGER DHHC DOMAIN CONTAINING PROTEIN"/>
    <property type="match status" value="1"/>
</dbReference>
<keyword evidence="4 11" id="KW-1133">Transmembrane helix</keyword>
<evidence type="ECO:0000256" key="2">
    <source>
        <dbReference type="ARBA" id="ARBA00022679"/>
    </source>
</evidence>
<evidence type="ECO:0000256" key="3">
    <source>
        <dbReference type="ARBA" id="ARBA00022692"/>
    </source>
</evidence>
<proteinExistence type="inferred from homology"/>
<evidence type="ECO:0000313" key="14">
    <source>
        <dbReference type="Proteomes" id="UP000815677"/>
    </source>
</evidence>
<keyword evidence="2 11" id="KW-0808">Transferase</keyword>
<dbReference type="PANTHER" id="PTHR22883:SF23">
    <property type="entry name" value="PALMITOYLTRANSFERASE ZDHHC6"/>
    <property type="match status" value="1"/>
</dbReference>
<keyword evidence="5 11" id="KW-0472">Membrane</keyword>
<dbReference type="InterPro" id="IPR001594">
    <property type="entry name" value="Palmitoyltrfase_DHHC"/>
</dbReference>
<gene>
    <name evidence="13" type="ORF">MCHLO_08009</name>
</gene>
<feature type="transmembrane region" description="Helical" evidence="11">
    <location>
        <begin position="188"/>
        <end position="212"/>
    </location>
</feature>
<dbReference type="EC" id="2.3.1.225" evidence="11"/>
<feature type="transmembrane region" description="Helical" evidence="11">
    <location>
        <begin position="143"/>
        <end position="167"/>
    </location>
</feature>
<accession>A0ABQ0LJW3</accession>
<feature type="domain" description="Palmitoyltransferase DHHC" evidence="12">
    <location>
        <begin position="97"/>
        <end position="266"/>
    </location>
</feature>
<evidence type="ECO:0000313" key="13">
    <source>
        <dbReference type="EMBL" id="GAT50812.1"/>
    </source>
</evidence>
<protein>
    <recommendedName>
        <fullName evidence="11">Palmitoyltransferase</fullName>
        <ecNumber evidence="11">2.3.1.225</ecNumber>
    </recommendedName>
</protein>
<keyword evidence="7" id="KW-0449">Lipoprotein</keyword>